<gene>
    <name evidence="2" type="ORF">CAL12_22140</name>
</gene>
<feature type="region of interest" description="Disordered" evidence="1">
    <location>
        <begin position="127"/>
        <end position="172"/>
    </location>
</feature>
<keyword evidence="3" id="KW-1185">Reference proteome</keyword>
<evidence type="ECO:0000313" key="3">
    <source>
        <dbReference type="Proteomes" id="UP000194151"/>
    </source>
</evidence>
<dbReference type="KEGG" id="bgv:CAL12_22140"/>
<name>A0A1W6YQ93_9BORD</name>
<dbReference type="STRING" id="1416806.CAL12_22140"/>
<reference evidence="2 3" key="1">
    <citation type="submission" date="2017-05" db="EMBL/GenBank/DDBJ databases">
        <title>Complete and WGS of Bordetella genogroups.</title>
        <authorList>
            <person name="Spilker T."/>
            <person name="LiPuma J."/>
        </authorList>
    </citation>
    <scope>NUCLEOTIDE SEQUENCE [LARGE SCALE GENOMIC DNA]</scope>
    <source>
        <strain evidence="2 3">AU19157</strain>
    </source>
</reference>
<protein>
    <submittedName>
        <fullName evidence="2">EscD/YscD/HrpQ family type III secretion system inner membrane ring protein</fullName>
    </submittedName>
</protein>
<feature type="compositionally biased region" description="Basic and acidic residues" evidence="1">
    <location>
        <begin position="128"/>
        <end position="145"/>
    </location>
</feature>
<dbReference type="AlphaFoldDB" id="A0A1W6YQ93"/>
<organism evidence="2 3">
    <name type="scientific">Bordetella genomosp. 8</name>
    <dbReference type="NCBI Taxonomy" id="1416806"/>
    <lineage>
        <taxon>Bacteria</taxon>
        <taxon>Pseudomonadati</taxon>
        <taxon>Pseudomonadota</taxon>
        <taxon>Betaproteobacteria</taxon>
        <taxon>Burkholderiales</taxon>
        <taxon>Alcaligenaceae</taxon>
        <taxon>Bordetella</taxon>
    </lineage>
</organism>
<proteinExistence type="predicted"/>
<dbReference type="EMBL" id="CP021108">
    <property type="protein sequence ID" value="ARP83252.1"/>
    <property type="molecule type" value="Genomic_DNA"/>
</dbReference>
<evidence type="ECO:0000256" key="1">
    <source>
        <dbReference type="SAM" id="MobiDB-lite"/>
    </source>
</evidence>
<dbReference type="NCBIfam" id="TIGR02500">
    <property type="entry name" value="type_III_yscD"/>
    <property type="match status" value="1"/>
</dbReference>
<dbReference type="InterPro" id="IPR012843">
    <property type="entry name" value="YscD"/>
</dbReference>
<evidence type="ECO:0000313" key="2">
    <source>
        <dbReference type="EMBL" id="ARP83252.1"/>
    </source>
</evidence>
<sequence>MPAGLRSTAMTQDFELRVLTGLHQGARCQAHDGALIGSDGGCDIVLCDEGIADAAARLHLGPDIWGMRPPFDPGSSDDAVEHRDPPHSASARSDTGFGMALALGPVLLTVAHPSASWPEPDQIAAVSRDARSLAPRSDEDADRSVEGISTGPCADSPHTTGSPGSPAPATDTKVLFDASIPPATQAYGALSAHTYRRPRAAGLRWAVGGLLVLLVFGSVASFPPGKVPPAAQAHTGRPVEPETLLRAQALLADRSYAPRVRASANEYQEVVVTGWVHDQTEHDSLATALSTIWPLPAMRVTTETLIAERLRAHMRDVDVRAEIARLPAGDLEIRGVAGTDQARQEAYRRWRDDAAASAFPVTISLSLATDVVETFRKATATAGLPAMASTWEDKALHIKPGVLDMSQQEELKAVLDALNPLYMGVIRIDSDPGQVSASIPFRVRTVVGGGQPWVVLEDGTRIAVGGTHGAYRLTSIDDGSVVFDGPSLTVITR</sequence>
<dbReference type="Proteomes" id="UP000194151">
    <property type="component" value="Chromosome"/>
</dbReference>
<feature type="region of interest" description="Disordered" evidence="1">
    <location>
        <begin position="66"/>
        <end position="94"/>
    </location>
</feature>
<accession>A0A1W6YQ93</accession>